<evidence type="ECO:0000313" key="2">
    <source>
        <dbReference type="EMBL" id="RXH81763.1"/>
    </source>
</evidence>
<keyword evidence="3" id="KW-1185">Reference proteome</keyword>
<protein>
    <submittedName>
        <fullName evidence="2">Uncharacterized protein</fullName>
    </submittedName>
</protein>
<comment type="caution">
    <text evidence="2">The sequence shown here is derived from an EMBL/GenBank/DDBJ whole genome shotgun (WGS) entry which is preliminary data.</text>
</comment>
<accession>A0A498IKE9</accession>
<feature type="compositionally biased region" description="Polar residues" evidence="1">
    <location>
        <begin position="17"/>
        <end position="26"/>
    </location>
</feature>
<dbReference type="Proteomes" id="UP000290289">
    <property type="component" value="Chromosome 12"/>
</dbReference>
<organism evidence="2 3">
    <name type="scientific">Malus domestica</name>
    <name type="common">Apple</name>
    <name type="synonym">Pyrus malus</name>
    <dbReference type="NCBI Taxonomy" id="3750"/>
    <lineage>
        <taxon>Eukaryota</taxon>
        <taxon>Viridiplantae</taxon>
        <taxon>Streptophyta</taxon>
        <taxon>Embryophyta</taxon>
        <taxon>Tracheophyta</taxon>
        <taxon>Spermatophyta</taxon>
        <taxon>Magnoliopsida</taxon>
        <taxon>eudicotyledons</taxon>
        <taxon>Gunneridae</taxon>
        <taxon>Pentapetalae</taxon>
        <taxon>rosids</taxon>
        <taxon>fabids</taxon>
        <taxon>Rosales</taxon>
        <taxon>Rosaceae</taxon>
        <taxon>Amygdaloideae</taxon>
        <taxon>Maleae</taxon>
        <taxon>Malus</taxon>
    </lineage>
</organism>
<sequence>MKLIWDAKFGRKIAPEMQQNGQSTDGAVSNRSSSREENSARVLCAVPVDEEAMQRHFYFHMPSGNSSARVLCGVPVDEEAMQSTI</sequence>
<proteinExistence type="predicted"/>
<evidence type="ECO:0000313" key="3">
    <source>
        <dbReference type="Proteomes" id="UP000290289"/>
    </source>
</evidence>
<feature type="region of interest" description="Disordered" evidence="1">
    <location>
        <begin position="14"/>
        <end position="40"/>
    </location>
</feature>
<evidence type="ECO:0000256" key="1">
    <source>
        <dbReference type="SAM" id="MobiDB-lite"/>
    </source>
</evidence>
<gene>
    <name evidence="2" type="ORF">DVH24_036104</name>
</gene>
<name>A0A498IKE9_MALDO</name>
<dbReference type="AlphaFoldDB" id="A0A498IKE9"/>
<dbReference type="EMBL" id="RDQH01000338">
    <property type="protein sequence ID" value="RXH81763.1"/>
    <property type="molecule type" value="Genomic_DNA"/>
</dbReference>
<reference evidence="2 3" key="1">
    <citation type="submission" date="2018-10" db="EMBL/GenBank/DDBJ databases">
        <title>A high-quality apple genome assembly.</title>
        <authorList>
            <person name="Hu J."/>
        </authorList>
    </citation>
    <scope>NUCLEOTIDE SEQUENCE [LARGE SCALE GENOMIC DNA]</scope>
    <source>
        <strain evidence="3">cv. HFTH1</strain>
        <tissue evidence="2">Young leaf</tissue>
    </source>
</reference>